<dbReference type="GO" id="GO:0005886">
    <property type="term" value="C:plasma membrane"/>
    <property type="evidence" value="ECO:0007669"/>
    <property type="project" value="UniProtKB-SubCell"/>
</dbReference>
<evidence type="ECO:0000256" key="9">
    <source>
        <dbReference type="ARBA" id="ARBA00023306"/>
    </source>
</evidence>
<feature type="domain" description="FtsX extracellular" evidence="13">
    <location>
        <begin position="57"/>
        <end position="144"/>
    </location>
</feature>
<keyword evidence="4 10" id="KW-1003">Cell membrane</keyword>
<dbReference type="PATRIC" id="fig|1619000.3.peg.1039"/>
<dbReference type="Proteomes" id="UP000034154">
    <property type="component" value="Unassembled WGS sequence"/>
</dbReference>
<feature type="transmembrane region" description="Helical" evidence="11">
    <location>
        <begin position="176"/>
        <end position="204"/>
    </location>
</feature>
<evidence type="ECO:0000313" key="14">
    <source>
        <dbReference type="EMBL" id="KKT68235.1"/>
    </source>
</evidence>
<dbReference type="EMBL" id="LCJB01000084">
    <property type="protein sequence ID" value="KKT68235.1"/>
    <property type="molecule type" value="Genomic_DNA"/>
</dbReference>
<feature type="domain" description="ABC3 transporter permease C-terminal" evidence="12">
    <location>
        <begin position="180"/>
        <end position="301"/>
    </location>
</feature>
<feature type="transmembrane region" description="Helical" evidence="11">
    <location>
        <begin position="274"/>
        <end position="296"/>
    </location>
</feature>
<dbReference type="InterPro" id="IPR040690">
    <property type="entry name" value="FtsX_ECD"/>
</dbReference>
<keyword evidence="7 11" id="KW-1133">Transmembrane helix</keyword>
<keyword evidence="5 10" id="KW-0132">Cell division</keyword>
<comment type="caution">
    <text evidence="14">The sequence shown here is derived from an EMBL/GenBank/DDBJ whole genome shotgun (WGS) entry which is preliminary data.</text>
</comment>
<evidence type="ECO:0000256" key="3">
    <source>
        <dbReference type="ARBA" id="ARBA00021907"/>
    </source>
</evidence>
<comment type="similarity">
    <text evidence="2 10">Belongs to the ABC-4 integral membrane protein family. FtsX subfamily.</text>
</comment>
<evidence type="ECO:0000256" key="7">
    <source>
        <dbReference type="ARBA" id="ARBA00022989"/>
    </source>
</evidence>
<organism evidence="14 15">
    <name type="scientific">Candidatus Uhrbacteria bacterium GW2011_GWF2_44_350</name>
    <dbReference type="NCBI Taxonomy" id="1619000"/>
    <lineage>
        <taxon>Bacteria</taxon>
        <taxon>Candidatus Uhriibacteriota</taxon>
    </lineage>
</organism>
<sequence length="302" mass="33792">MSTLLRVIKFAFQHFFRNIWLSLVTVSMLTLTLLALNILLSLNLATDAAIKNIESRVDISVTFKTEAVESDAKNTAIYLQSFSEVRDVQIITPDEALEAFKIKHANNPIVLASIEEVGENPFGYELIIQANSTDNYPMILEALDNPSFRDQIEDKDFASHEAVLNKISSVANQVRFFGLILVILFLTIAVLIVFNTVRVAIFVHREEISIMRLVGATGWFIRTPFLIEALIFSFLAVLISGAFMIFAATVLDPVFASYFDSGSKLKDFFIGQGYWVYGSEFVGAALVCLFSTAVAMRKYLRV</sequence>
<keyword evidence="8 10" id="KW-0472">Membrane</keyword>
<dbReference type="PIRSF" id="PIRSF003097">
    <property type="entry name" value="FtsX"/>
    <property type="match status" value="1"/>
</dbReference>
<name>A0A0G1JAC9_9BACT</name>
<evidence type="ECO:0000259" key="12">
    <source>
        <dbReference type="Pfam" id="PF02687"/>
    </source>
</evidence>
<evidence type="ECO:0000256" key="8">
    <source>
        <dbReference type="ARBA" id="ARBA00023136"/>
    </source>
</evidence>
<evidence type="ECO:0000256" key="5">
    <source>
        <dbReference type="ARBA" id="ARBA00022618"/>
    </source>
</evidence>
<dbReference type="PANTHER" id="PTHR47755:SF1">
    <property type="entry name" value="CELL DIVISION PROTEIN FTSX"/>
    <property type="match status" value="1"/>
</dbReference>
<dbReference type="AlphaFoldDB" id="A0A0G1JAC9"/>
<dbReference type="Pfam" id="PF18075">
    <property type="entry name" value="FtsX_ECD"/>
    <property type="match status" value="1"/>
</dbReference>
<keyword evidence="9 10" id="KW-0131">Cell cycle</keyword>
<dbReference type="InterPro" id="IPR003838">
    <property type="entry name" value="ABC3_permease_C"/>
</dbReference>
<evidence type="ECO:0000256" key="11">
    <source>
        <dbReference type="SAM" id="Phobius"/>
    </source>
</evidence>
<dbReference type="Pfam" id="PF02687">
    <property type="entry name" value="FtsX"/>
    <property type="match status" value="1"/>
</dbReference>
<protein>
    <recommendedName>
        <fullName evidence="3 10">Cell division protein FtsX</fullName>
    </recommendedName>
</protein>
<evidence type="ECO:0000256" key="10">
    <source>
        <dbReference type="PIRNR" id="PIRNR003097"/>
    </source>
</evidence>
<evidence type="ECO:0000313" key="15">
    <source>
        <dbReference type="Proteomes" id="UP000034154"/>
    </source>
</evidence>
<gene>
    <name evidence="14" type="ORF">UW63_C0084G0008</name>
</gene>
<accession>A0A0G1JAC9</accession>
<evidence type="ECO:0000256" key="1">
    <source>
        <dbReference type="ARBA" id="ARBA00004651"/>
    </source>
</evidence>
<evidence type="ECO:0000256" key="4">
    <source>
        <dbReference type="ARBA" id="ARBA00022475"/>
    </source>
</evidence>
<evidence type="ECO:0000256" key="2">
    <source>
        <dbReference type="ARBA" id="ARBA00007379"/>
    </source>
</evidence>
<reference evidence="14 15" key="1">
    <citation type="journal article" date="2015" name="Nature">
        <title>rRNA introns, odd ribosomes, and small enigmatic genomes across a large radiation of phyla.</title>
        <authorList>
            <person name="Brown C.T."/>
            <person name="Hug L.A."/>
            <person name="Thomas B.C."/>
            <person name="Sharon I."/>
            <person name="Castelle C.J."/>
            <person name="Singh A."/>
            <person name="Wilkins M.J."/>
            <person name="Williams K.H."/>
            <person name="Banfield J.F."/>
        </authorList>
    </citation>
    <scope>NUCLEOTIDE SEQUENCE [LARGE SCALE GENOMIC DNA]</scope>
</reference>
<proteinExistence type="inferred from homology"/>
<dbReference type="GO" id="GO:0051301">
    <property type="term" value="P:cell division"/>
    <property type="evidence" value="ECO:0007669"/>
    <property type="project" value="UniProtKB-KW"/>
</dbReference>
<feature type="transmembrane region" description="Helical" evidence="11">
    <location>
        <begin position="20"/>
        <end position="42"/>
    </location>
</feature>
<evidence type="ECO:0000259" key="13">
    <source>
        <dbReference type="Pfam" id="PF18075"/>
    </source>
</evidence>
<dbReference type="InterPro" id="IPR004513">
    <property type="entry name" value="FtsX"/>
</dbReference>
<comment type="subcellular location">
    <subcellularLocation>
        <location evidence="1">Cell membrane</location>
        <topology evidence="1">Multi-pass membrane protein</topology>
    </subcellularLocation>
</comment>
<dbReference type="PANTHER" id="PTHR47755">
    <property type="entry name" value="CELL DIVISION PROTEIN FTSX"/>
    <property type="match status" value="1"/>
</dbReference>
<feature type="transmembrane region" description="Helical" evidence="11">
    <location>
        <begin position="225"/>
        <end position="251"/>
    </location>
</feature>
<evidence type="ECO:0000256" key="6">
    <source>
        <dbReference type="ARBA" id="ARBA00022692"/>
    </source>
</evidence>
<keyword evidence="6 11" id="KW-0812">Transmembrane</keyword>